<gene>
    <name evidence="1" type="ORF">Vadar_031964</name>
</gene>
<evidence type="ECO:0000313" key="1">
    <source>
        <dbReference type="EMBL" id="KAH7864632.1"/>
    </source>
</evidence>
<proteinExistence type="predicted"/>
<reference evidence="1 2" key="1">
    <citation type="journal article" date="2021" name="Hortic Res">
        <title>High-quality reference genome and annotation aids understanding of berry development for evergreen blueberry (Vaccinium darrowii).</title>
        <authorList>
            <person name="Yu J."/>
            <person name="Hulse-Kemp A.M."/>
            <person name="Babiker E."/>
            <person name="Staton M."/>
        </authorList>
    </citation>
    <scope>NUCLEOTIDE SEQUENCE [LARGE SCALE GENOMIC DNA]</scope>
    <source>
        <strain evidence="2">cv. NJ 8807/NJ 8810</strain>
        <tissue evidence="1">Young leaf</tissue>
    </source>
</reference>
<dbReference type="Proteomes" id="UP000828048">
    <property type="component" value="Chromosome 12"/>
</dbReference>
<comment type="caution">
    <text evidence="1">The sequence shown here is derived from an EMBL/GenBank/DDBJ whole genome shotgun (WGS) entry which is preliminary data.</text>
</comment>
<keyword evidence="2" id="KW-1185">Reference proteome</keyword>
<accession>A0ACB7ZGQ1</accession>
<protein>
    <submittedName>
        <fullName evidence="1">Uncharacterized protein</fullName>
    </submittedName>
</protein>
<evidence type="ECO:0000313" key="2">
    <source>
        <dbReference type="Proteomes" id="UP000828048"/>
    </source>
</evidence>
<dbReference type="EMBL" id="CM037162">
    <property type="protein sequence ID" value="KAH7864632.1"/>
    <property type="molecule type" value="Genomic_DNA"/>
</dbReference>
<sequence length="98" mass="11576">MLFQCKASKEFWRCSPFSSITYVARHASVFKEWWDSIALSLLSHKEAEEMNILLVTICWFIWKAWNSAYFDGLEPRFPLRSVLRQQIIICFQGHVSSI</sequence>
<name>A0ACB7ZGQ1_9ERIC</name>
<organism evidence="1 2">
    <name type="scientific">Vaccinium darrowii</name>
    <dbReference type="NCBI Taxonomy" id="229202"/>
    <lineage>
        <taxon>Eukaryota</taxon>
        <taxon>Viridiplantae</taxon>
        <taxon>Streptophyta</taxon>
        <taxon>Embryophyta</taxon>
        <taxon>Tracheophyta</taxon>
        <taxon>Spermatophyta</taxon>
        <taxon>Magnoliopsida</taxon>
        <taxon>eudicotyledons</taxon>
        <taxon>Gunneridae</taxon>
        <taxon>Pentapetalae</taxon>
        <taxon>asterids</taxon>
        <taxon>Ericales</taxon>
        <taxon>Ericaceae</taxon>
        <taxon>Vaccinioideae</taxon>
        <taxon>Vaccinieae</taxon>
        <taxon>Vaccinium</taxon>
    </lineage>
</organism>